<reference evidence="3" key="1">
    <citation type="submission" date="2007-08" db="EMBL/GenBank/DDBJ databases">
        <title>Annotation of Burkholderia pseudomallei 1710a.</title>
        <authorList>
            <person name="Harkins D.M."/>
            <person name="DeShazer D."/>
            <person name="Woods D.E."/>
            <person name="Brinkac L.M."/>
            <person name="Brown K.A."/>
            <person name="Hung G.C."/>
            <person name="Tuanyok A."/>
            <person name="Zhang B."/>
            <person name="Nierman W.C."/>
        </authorList>
    </citation>
    <scope>NUCLEOTIDE SEQUENCE [LARGE SCALE GENOMIC DNA]</scope>
    <source>
        <strain evidence="3">1710a</strain>
    </source>
</reference>
<evidence type="ECO:0000313" key="3">
    <source>
        <dbReference type="Proteomes" id="UP000001812"/>
    </source>
</evidence>
<protein>
    <submittedName>
        <fullName evidence="2">Uncharacterized protein</fullName>
    </submittedName>
</protein>
<dbReference type="EMBL" id="CM000832">
    <property type="protein sequence ID" value="EET06788.1"/>
    <property type="molecule type" value="Genomic_DNA"/>
</dbReference>
<accession>A0A0E1W0W3</accession>
<evidence type="ECO:0000256" key="1">
    <source>
        <dbReference type="SAM" id="MobiDB-lite"/>
    </source>
</evidence>
<feature type="region of interest" description="Disordered" evidence="1">
    <location>
        <begin position="1"/>
        <end position="20"/>
    </location>
</feature>
<proteinExistence type="predicted"/>
<organism evidence="2 3">
    <name type="scientific">Burkholderia pseudomallei 1710a</name>
    <dbReference type="NCBI Taxonomy" id="320371"/>
    <lineage>
        <taxon>Bacteria</taxon>
        <taxon>Pseudomonadati</taxon>
        <taxon>Pseudomonadota</taxon>
        <taxon>Betaproteobacteria</taxon>
        <taxon>Burkholderiales</taxon>
        <taxon>Burkholderiaceae</taxon>
        <taxon>Burkholderia</taxon>
        <taxon>pseudomallei group</taxon>
    </lineage>
</organism>
<sequence length="77" mass="8198">MHAGAPRRPGDAGIATGRMPGANAPGIFFVFGRSKGFPCGGAIFLDDFMCGASNRWAAAFELPGRFIVEKRRQLKGL</sequence>
<dbReference type="Proteomes" id="UP000001812">
    <property type="component" value="Chromosome I"/>
</dbReference>
<gene>
    <name evidence="2" type="ORF">BURPS1710A_0378</name>
</gene>
<dbReference type="AlphaFoldDB" id="A0A0E1W0W3"/>
<reference evidence="2 3" key="2">
    <citation type="submission" date="2009-05" db="EMBL/GenBank/DDBJ databases">
        <authorList>
            <person name="Harkins D.M."/>
            <person name="DeShazer D."/>
            <person name="Woods D.E."/>
            <person name="Brinkac L.M."/>
            <person name="Brown K.A."/>
            <person name="Hung G.C."/>
            <person name="Tuanyok A."/>
            <person name="Zhang B."/>
            <person name="Nierman W.C."/>
        </authorList>
    </citation>
    <scope>NUCLEOTIDE SEQUENCE [LARGE SCALE GENOMIC DNA]</scope>
    <source>
        <strain evidence="2 3">1710a</strain>
    </source>
</reference>
<dbReference type="HOGENOM" id="CLU_2631411_0_0_4"/>
<name>A0A0E1W0W3_BURPE</name>
<evidence type="ECO:0000313" key="2">
    <source>
        <dbReference type="EMBL" id="EET06788.1"/>
    </source>
</evidence>